<evidence type="ECO:0000313" key="1">
    <source>
        <dbReference type="EMBL" id="REK84339.1"/>
    </source>
</evidence>
<dbReference type="Proteomes" id="UP000262477">
    <property type="component" value="Unassembled WGS sequence"/>
</dbReference>
<dbReference type="EMBL" id="QUAC01000486">
    <property type="protein sequence ID" value="REK84339.1"/>
    <property type="molecule type" value="Genomic_DNA"/>
</dbReference>
<gene>
    <name evidence="1" type="ORF">DY245_43835</name>
</gene>
<reference evidence="1 2" key="1">
    <citation type="submission" date="2018-08" db="EMBL/GenBank/DDBJ databases">
        <title>Streptomyces NEAU-D10 sp. nov., a novel Actinomycete isolated from soil.</title>
        <authorList>
            <person name="Jin L."/>
        </authorList>
    </citation>
    <scope>NUCLEOTIDE SEQUENCE [LARGE SCALE GENOMIC DNA]</scope>
    <source>
        <strain evidence="1 2">NEAU-D10</strain>
    </source>
</reference>
<accession>A0A371PPW2</accession>
<dbReference type="AlphaFoldDB" id="A0A371PPW2"/>
<name>A0A371PPW2_STRIH</name>
<proteinExistence type="predicted"/>
<evidence type="ECO:0000313" key="2">
    <source>
        <dbReference type="Proteomes" id="UP000262477"/>
    </source>
</evidence>
<comment type="caution">
    <text evidence="1">The sequence shown here is derived from an EMBL/GenBank/DDBJ whole genome shotgun (WGS) entry which is preliminary data.</text>
</comment>
<protein>
    <submittedName>
        <fullName evidence="1">Uncharacterized protein</fullName>
    </submittedName>
</protein>
<sequence>MRFRLLGRFHAWMDDSLWGRLPTEAPSEVDRLVSFGHNVQAIVVMREHACLPQPGLRECVDLLNRRFAALRE</sequence>
<keyword evidence="2" id="KW-1185">Reference proteome</keyword>
<organism evidence="1 2">
    <name type="scientific">Streptomyces inhibens</name>
    <dbReference type="NCBI Taxonomy" id="2293571"/>
    <lineage>
        <taxon>Bacteria</taxon>
        <taxon>Bacillati</taxon>
        <taxon>Actinomycetota</taxon>
        <taxon>Actinomycetes</taxon>
        <taxon>Kitasatosporales</taxon>
        <taxon>Streptomycetaceae</taxon>
        <taxon>Streptomyces</taxon>
    </lineage>
</organism>